<dbReference type="AlphaFoldDB" id="A0A7W9FDX9"/>
<accession>A0A7W9FDX9</accession>
<dbReference type="Proteomes" id="UP000545037">
    <property type="component" value="Unassembled WGS sequence"/>
</dbReference>
<reference evidence="1 2" key="1">
    <citation type="submission" date="2020-08" db="EMBL/GenBank/DDBJ databases">
        <title>Genomic Encyclopedia of Type Strains, Phase IV (KMG-IV): sequencing the most valuable type-strain genomes for metagenomic binning, comparative biology and taxonomic classification.</title>
        <authorList>
            <person name="Goeker M."/>
        </authorList>
    </citation>
    <scope>NUCLEOTIDE SEQUENCE [LARGE SCALE GENOMIC DNA]</scope>
    <source>
        <strain evidence="1 2">DSM 4737</strain>
    </source>
</reference>
<comment type="caution">
    <text evidence="1">The sequence shown here is derived from an EMBL/GenBank/DDBJ whole genome shotgun (WGS) entry which is preliminary data.</text>
</comment>
<evidence type="ECO:0000313" key="2">
    <source>
        <dbReference type="Proteomes" id="UP000545037"/>
    </source>
</evidence>
<dbReference type="EMBL" id="JACHOR010000002">
    <property type="protein sequence ID" value="MBB5745707.1"/>
    <property type="molecule type" value="Genomic_DNA"/>
</dbReference>
<name>A0A7W9FDX9_9CAUL</name>
<protein>
    <submittedName>
        <fullName evidence="1">Uncharacterized protein</fullName>
    </submittedName>
</protein>
<evidence type="ECO:0000313" key="1">
    <source>
        <dbReference type="EMBL" id="MBB5745707.1"/>
    </source>
</evidence>
<keyword evidence="2" id="KW-1185">Reference proteome</keyword>
<proteinExistence type="predicted"/>
<gene>
    <name evidence="1" type="ORF">GGR13_001291</name>
</gene>
<sequence>MFTAIDAARLARPGHVSRNTWLTEAVQEKLARDGWTVSEAVERRHG</sequence>
<organism evidence="1 2">
    <name type="scientific">Brevundimonas variabilis</name>
    <dbReference type="NCBI Taxonomy" id="74312"/>
    <lineage>
        <taxon>Bacteria</taxon>
        <taxon>Pseudomonadati</taxon>
        <taxon>Pseudomonadota</taxon>
        <taxon>Alphaproteobacteria</taxon>
        <taxon>Caulobacterales</taxon>
        <taxon>Caulobacteraceae</taxon>
        <taxon>Brevundimonas</taxon>
    </lineage>
</organism>